<dbReference type="EMBL" id="WHVB01000013">
    <property type="protein sequence ID" value="KAF8477796.1"/>
    <property type="molecule type" value="Genomic_DNA"/>
</dbReference>
<evidence type="ECO:0000313" key="2">
    <source>
        <dbReference type="Proteomes" id="UP000759537"/>
    </source>
</evidence>
<protein>
    <submittedName>
        <fullName evidence="1">Uncharacterized protein</fullName>
    </submittedName>
</protein>
<dbReference type="AlphaFoldDB" id="A0A9P5T5Z5"/>
<comment type="caution">
    <text evidence="1">The sequence shown here is derived from an EMBL/GenBank/DDBJ whole genome shotgun (WGS) entry which is preliminary data.</text>
</comment>
<keyword evidence="2" id="KW-1185">Reference proteome</keyword>
<reference evidence="1" key="2">
    <citation type="journal article" date="2020" name="Nat. Commun.">
        <title>Large-scale genome sequencing of mycorrhizal fungi provides insights into the early evolution of symbiotic traits.</title>
        <authorList>
            <person name="Miyauchi S."/>
            <person name="Kiss E."/>
            <person name="Kuo A."/>
            <person name="Drula E."/>
            <person name="Kohler A."/>
            <person name="Sanchez-Garcia M."/>
            <person name="Morin E."/>
            <person name="Andreopoulos B."/>
            <person name="Barry K.W."/>
            <person name="Bonito G."/>
            <person name="Buee M."/>
            <person name="Carver A."/>
            <person name="Chen C."/>
            <person name="Cichocki N."/>
            <person name="Clum A."/>
            <person name="Culley D."/>
            <person name="Crous P.W."/>
            <person name="Fauchery L."/>
            <person name="Girlanda M."/>
            <person name="Hayes R.D."/>
            <person name="Keri Z."/>
            <person name="LaButti K."/>
            <person name="Lipzen A."/>
            <person name="Lombard V."/>
            <person name="Magnuson J."/>
            <person name="Maillard F."/>
            <person name="Murat C."/>
            <person name="Nolan M."/>
            <person name="Ohm R.A."/>
            <person name="Pangilinan J."/>
            <person name="Pereira M.F."/>
            <person name="Perotto S."/>
            <person name="Peter M."/>
            <person name="Pfister S."/>
            <person name="Riley R."/>
            <person name="Sitrit Y."/>
            <person name="Stielow J.B."/>
            <person name="Szollosi G."/>
            <person name="Zifcakova L."/>
            <person name="Stursova M."/>
            <person name="Spatafora J.W."/>
            <person name="Tedersoo L."/>
            <person name="Vaario L.M."/>
            <person name="Yamada A."/>
            <person name="Yan M."/>
            <person name="Wang P."/>
            <person name="Xu J."/>
            <person name="Bruns T."/>
            <person name="Baldrian P."/>
            <person name="Vilgalys R."/>
            <person name="Dunand C."/>
            <person name="Henrissat B."/>
            <person name="Grigoriev I.V."/>
            <person name="Hibbett D."/>
            <person name="Nagy L.G."/>
            <person name="Martin F.M."/>
        </authorList>
    </citation>
    <scope>NUCLEOTIDE SEQUENCE</scope>
    <source>
        <strain evidence="1">Prilba</strain>
    </source>
</reference>
<accession>A0A9P5T5Z5</accession>
<reference evidence="1" key="1">
    <citation type="submission" date="2019-10" db="EMBL/GenBank/DDBJ databases">
        <authorList>
            <consortium name="DOE Joint Genome Institute"/>
            <person name="Kuo A."/>
            <person name="Miyauchi S."/>
            <person name="Kiss E."/>
            <person name="Drula E."/>
            <person name="Kohler A."/>
            <person name="Sanchez-Garcia M."/>
            <person name="Andreopoulos B."/>
            <person name="Barry K.W."/>
            <person name="Bonito G."/>
            <person name="Buee M."/>
            <person name="Carver A."/>
            <person name="Chen C."/>
            <person name="Cichocki N."/>
            <person name="Clum A."/>
            <person name="Culley D."/>
            <person name="Crous P.W."/>
            <person name="Fauchery L."/>
            <person name="Girlanda M."/>
            <person name="Hayes R."/>
            <person name="Keri Z."/>
            <person name="LaButti K."/>
            <person name="Lipzen A."/>
            <person name="Lombard V."/>
            <person name="Magnuson J."/>
            <person name="Maillard F."/>
            <person name="Morin E."/>
            <person name="Murat C."/>
            <person name="Nolan M."/>
            <person name="Ohm R."/>
            <person name="Pangilinan J."/>
            <person name="Pereira M."/>
            <person name="Perotto S."/>
            <person name="Peter M."/>
            <person name="Riley R."/>
            <person name="Sitrit Y."/>
            <person name="Stielow B."/>
            <person name="Szollosi G."/>
            <person name="Zifcakova L."/>
            <person name="Stursova M."/>
            <person name="Spatafora J.W."/>
            <person name="Tedersoo L."/>
            <person name="Vaario L.-M."/>
            <person name="Yamada A."/>
            <person name="Yan M."/>
            <person name="Wang P."/>
            <person name="Xu J."/>
            <person name="Bruns T."/>
            <person name="Baldrian P."/>
            <person name="Vilgalys R."/>
            <person name="Henrissat B."/>
            <person name="Grigoriev I.V."/>
            <person name="Hibbett D."/>
            <person name="Nagy L.G."/>
            <person name="Martin F.M."/>
        </authorList>
    </citation>
    <scope>NUCLEOTIDE SEQUENCE</scope>
    <source>
        <strain evidence="1">Prilba</strain>
    </source>
</reference>
<proteinExistence type="predicted"/>
<dbReference type="Proteomes" id="UP000759537">
    <property type="component" value="Unassembled WGS sequence"/>
</dbReference>
<organism evidence="1 2">
    <name type="scientific">Russula ochroleuca</name>
    <dbReference type="NCBI Taxonomy" id="152965"/>
    <lineage>
        <taxon>Eukaryota</taxon>
        <taxon>Fungi</taxon>
        <taxon>Dikarya</taxon>
        <taxon>Basidiomycota</taxon>
        <taxon>Agaricomycotina</taxon>
        <taxon>Agaricomycetes</taxon>
        <taxon>Russulales</taxon>
        <taxon>Russulaceae</taxon>
        <taxon>Russula</taxon>
    </lineage>
</organism>
<gene>
    <name evidence="1" type="ORF">DFH94DRAFT_755882</name>
</gene>
<evidence type="ECO:0000313" key="1">
    <source>
        <dbReference type="EMBL" id="KAF8477796.1"/>
    </source>
</evidence>
<sequence>MRLEVFFLFPLTHSSQLAANASTKPPDLMSAAANKMKVQQWRYFICILHKVIAKAGIALFVYDSCDPAGRWGGGTQARSRGQVSRLCTQQIWCANPLTHSFPSSYGDSHHRSGAAQEHLGWLKHLRNVSLMLLSHSAGPDQHTNMASGTAPALLPPQGMQTECVAERHFCPC</sequence>
<name>A0A9P5T5Z5_9AGAM</name>